<dbReference type="InterPro" id="IPR040265">
    <property type="entry name" value="CHUP1/IPGA1-like"/>
</dbReference>
<sequence length="635" mass="72030">MKPVVLRFGVALVLSFAGFLYSHLRTRRIRPRSRGDCETDCTSPRQEILSGGAALIREENDEGARNLSVDIDYPVANFSLSKNLPAEEEGLLLPEFNNLVFEEFGNTAPDTEMVPPAREVEPTMTFAKTADRGMEEEILKLRNTVQVLQERERNLESQLLEYYGLKEQESTVKELQNRLKASAMETKLLNLRIESLKVDKQNLEAKLADHLEVVSGLESAKAQIKLLKKKIKSDEEHAKKHLASLQQSVAKLQNLEQATATNDVDDQKNQLKLRRMKELETEMEELKRENSRLVQEKSELMSRLESAQNLAACRLDPQEAQVKQEANERLRQENDDLNKEIEHLQANRCADVEELVYLKWINACLRYELRNYQAPAGKTVAKDLSKTLSPGSEEKAKQLILEYANTDQGRADRSVLLDFDYDNWSSSQDSNLTESGDFDDSSFDFSSASRTRSTSKSKFLNKLRKLVLGKDGRKNDRASSVDRTPGYATSRRAESVSAGSFEEMMGTHFHYTPSSHHNSAISPTDLSGIEARMDERRKTLDFAYAPQNIYRGSLDIPRPRHLSLEDIKMVTPIRRYSDVGSLHYCRTMVFKEDNVDDLHDNNIDAAEKSELAKYAMALKGSHGNAGSHKRSVSYI</sequence>
<organism evidence="5 6">
    <name type="scientific">Stephania japonica</name>
    <dbReference type="NCBI Taxonomy" id="461633"/>
    <lineage>
        <taxon>Eukaryota</taxon>
        <taxon>Viridiplantae</taxon>
        <taxon>Streptophyta</taxon>
        <taxon>Embryophyta</taxon>
        <taxon>Tracheophyta</taxon>
        <taxon>Spermatophyta</taxon>
        <taxon>Magnoliopsida</taxon>
        <taxon>Ranunculales</taxon>
        <taxon>Menispermaceae</taxon>
        <taxon>Menispermoideae</taxon>
        <taxon>Cissampelideae</taxon>
        <taxon>Stephania</taxon>
    </lineage>
</organism>
<protein>
    <recommendedName>
        <fullName evidence="7">Protein CHUP1, chloroplastic</fullName>
    </recommendedName>
</protein>
<evidence type="ECO:0008006" key="7">
    <source>
        <dbReference type="Google" id="ProtNLM"/>
    </source>
</evidence>
<keyword evidence="4" id="KW-1133">Transmembrane helix</keyword>
<gene>
    <name evidence="5" type="ORF">Sjap_011553</name>
</gene>
<evidence type="ECO:0000256" key="1">
    <source>
        <dbReference type="ARBA" id="ARBA00023054"/>
    </source>
</evidence>
<comment type="caution">
    <text evidence="5">The sequence shown here is derived from an EMBL/GenBank/DDBJ whole genome shotgun (WGS) entry which is preliminary data.</text>
</comment>
<keyword evidence="1 2" id="KW-0175">Coiled coil</keyword>
<keyword evidence="4" id="KW-0812">Transmembrane</keyword>
<feature type="compositionally biased region" description="Basic and acidic residues" evidence="3">
    <location>
        <begin position="471"/>
        <end position="480"/>
    </location>
</feature>
<evidence type="ECO:0000256" key="2">
    <source>
        <dbReference type="SAM" id="Coils"/>
    </source>
</evidence>
<dbReference type="AlphaFoldDB" id="A0AAP0P867"/>
<dbReference type="GO" id="GO:0055028">
    <property type="term" value="C:cortical microtubule"/>
    <property type="evidence" value="ECO:0007669"/>
    <property type="project" value="TreeGrafter"/>
</dbReference>
<reference evidence="5 6" key="1">
    <citation type="submission" date="2024-01" db="EMBL/GenBank/DDBJ databases">
        <title>Genome assemblies of Stephania.</title>
        <authorList>
            <person name="Yang L."/>
        </authorList>
    </citation>
    <scope>NUCLEOTIDE SEQUENCE [LARGE SCALE GENOMIC DNA]</scope>
    <source>
        <strain evidence="5">QJT</strain>
        <tissue evidence="5">Leaf</tissue>
    </source>
</reference>
<dbReference type="EMBL" id="JBBNAE010000004">
    <property type="protein sequence ID" value="KAK9131066.1"/>
    <property type="molecule type" value="Genomic_DNA"/>
</dbReference>
<evidence type="ECO:0000313" key="6">
    <source>
        <dbReference type="Proteomes" id="UP001417504"/>
    </source>
</evidence>
<dbReference type="Proteomes" id="UP001417504">
    <property type="component" value="Unassembled WGS sequence"/>
</dbReference>
<feature type="coiled-coil region" evidence="2">
    <location>
        <begin position="131"/>
        <end position="347"/>
    </location>
</feature>
<accession>A0AAP0P867</accession>
<evidence type="ECO:0000313" key="5">
    <source>
        <dbReference type="EMBL" id="KAK9131066.1"/>
    </source>
</evidence>
<feature type="transmembrane region" description="Helical" evidence="4">
    <location>
        <begin position="6"/>
        <end position="24"/>
    </location>
</feature>
<name>A0AAP0P867_9MAGN</name>
<dbReference type="GO" id="GO:0072699">
    <property type="term" value="P:protein localization to cortical microtubule cytoskeleton"/>
    <property type="evidence" value="ECO:0007669"/>
    <property type="project" value="TreeGrafter"/>
</dbReference>
<keyword evidence="4" id="KW-0472">Membrane</keyword>
<evidence type="ECO:0000256" key="4">
    <source>
        <dbReference type="SAM" id="Phobius"/>
    </source>
</evidence>
<proteinExistence type="predicted"/>
<dbReference type="PANTHER" id="PTHR31342:SF4">
    <property type="entry name" value="ACTIN BINDING PROTEIN FAMILY"/>
    <property type="match status" value="1"/>
</dbReference>
<evidence type="ECO:0000256" key="3">
    <source>
        <dbReference type="SAM" id="MobiDB-lite"/>
    </source>
</evidence>
<keyword evidence="6" id="KW-1185">Reference proteome</keyword>
<feature type="region of interest" description="Disordered" evidence="3">
    <location>
        <begin position="471"/>
        <end position="495"/>
    </location>
</feature>
<dbReference type="PANTHER" id="PTHR31342">
    <property type="entry name" value="PROTEIN CHUP1, CHLOROPLASTIC"/>
    <property type="match status" value="1"/>
</dbReference>